<proteinExistence type="predicted"/>
<evidence type="ECO:0008006" key="3">
    <source>
        <dbReference type="Google" id="ProtNLM"/>
    </source>
</evidence>
<name>A0A6A5WPF0_9PLEO</name>
<evidence type="ECO:0000313" key="1">
    <source>
        <dbReference type="EMBL" id="KAF2003753.1"/>
    </source>
</evidence>
<organism evidence="1 2">
    <name type="scientific">Amniculicola lignicola CBS 123094</name>
    <dbReference type="NCBI Taxonomy" id="1392246"/>
    <lineage>
        <taxon>Eukaryota</taxon>
        <taxon>Fungi</taxon>
        <taxon>Dikarya</taxon>
        <taxon>Ascomycota</taxon>
        <taxon>Pezizomycotina</taxon>
        <taxon>Dothideomycetes</taxon>
        <taxon>Pleosporomycetidae</taxon>
        <taxon>Pleosporales</taxon>
        <taxon>Amniculicolaceae</taxon>
        <taxon>Amniculicola</taxon>
    </lineage>
</organism>
<accession>A0A6A5WPF0</accession>
<dbReference type="OrthoDB" id="5985073at2759"/>
<keyword evidence="2" id="KW-1185">Reference proteome</keyword>
<dbReference type="EMBL" id="ML977571">
    <property type="protein sequence ID" value="KAF2003753.1"/>
    <property type="molecule type" value="Genomic_DNA"/>
</dbReference>
<protein>
    <recommendedName>
        <fullName evidence="3">F-box domain-containing protein</fullName>
    </recommendedName>
</protein>
<evidence type="ECO:0000313" key="2">
    <source>
        <dbReference type="Proteomes" id="UP000799779"/>
    </source>
</evidence>
<sequence length="475" mass="54479">MDNLPQELINKIALQLERCPDQPQVPLLSQECTKDSKLPPYATLSRRWKDAVEFITFRSLQVRSDQLSDFRTHVTGNRRKYLTRLIYDIVLSEYPKEVYGHVETTQEQQANSEAFTRAISDLFSTLKCWEDEGLQSTLRLEFPYRGAYSQTDLRVEHMIDIRPRRGVDIFEKRFAHSFLEISDSVDFPSLSNVPWLVIRGNNPRKLSPSVGISLAAHLPNLKTISWHFGESDEKDKMVENRIKFAQALDQTQMSHCSAADLVFYQEVPSHHGKPGHARVTAGSPYDQLSSSLRLFSHNLTSLTLSGHFDSSLFWPSSDEASASPPKWPNLVQLKVKFNQVSPSGDWYFTGHQPDPDDVDDEYCQFREHGDEATLNPFLTAFSKAVQKMPVLEHFMLECELGDEAGFWEVAYYAPGQEAEWGDEGPEDQLVRRLYYTVGEVSKPNGVIADGLRSAGREKYGEQILERFLERRTWRY</sequence>
<reference evidence="1" key="1">
    <citation type="journal article" date="2020" name="Stud. Mycol.">
        <title>101 Dothideomycetes genomes: a test case for predicting lifestyles and emergence of pathogens.</title>
        <authorList>
            <person name="Haridas S."/>
            <person name="Albert R."/>
            <person name="Binder M."/>
            <person name="Bloem J."/>
            <person name="Labutti K."/>
            <person name="Salamov A."/>
            <person name="Andreopoulos B."/>
            <person name="Baker S."/>
            <person name="Barry K."/>
            <person name="Bills G."/>
            <person name="Bluhm B."/>
            <person name="Cannon C."/>
            <person name="Castanera R."/>
            <person name="Culley D."/>
            <person name="Daum C."/>
            <person name="Ezra D."/>
            <person name="Gonzalez J."/>
            <person name="Henrissat B."/>
            <person name="Kuo A."/>
            <person name="Liang C."/>
            <person name="Lipzen A."/>
            <person name="Lutzoni F."/>
            <person name="Magnuson J."/>
            <person name="Mondo S."/>
            <person name="Nolan M."/>
            <person name="Ohm R."/>
            <person name="Pangilinan J."/>
            <person name="Park H.-J."/>
            <person name="Ramirez L."/>
            <person name="Alfaro M."/>
            <person name="Sun H."/>
            <person name="Tritt A."/>
            <person name="Yoshinaga Y."/>
            <person name="Zwiers L.-H."/>
            <person name="Turgeon B."/>
            <person name="Goodwin S."/>
            <person name="Spatafora J."/>
            <person name="Crous P."/>
            <person name="Grigoriev I."/>
        </authorList>
    </citation>
    <scope>NUCLEOTIDE SEQUENCE</scope>
    <source>
        <strain evidence="1">CBS 123094</strain>
    </source>
</reference>
<dbReference type="AlphaFoldDB" id="A0A6A5WPF0"/>
<dbReference type="Proteomes" id="UP000799779">
    <property type="component" value="Unassembled WGS sequence"/>
</dbReference>
<gene>
    <name evidence="1" type="ORF">P154DRAFT_460473</name>
</gene>